<sequence length="60" mass="6676">MNCPAGSARHAERSAMKEYLMLLVISMFLAHNVGTAYGEYVNALYGELTAKLDRVQVTLR</sequence>
<keyword evidence="1" id="KW-1133">Transmembrane helix</keyword>
<evidence type="ECO:0000313" key="2">
    <source>
        <dbReference type="EMBL" id="NML17721.1"/>
    </source>
</evidence>
<protein>
    <submittedName>
        <fullName evidence="2">Uncharacterized protein</fullName>
    </submittedName>
</protein>
<accession>A0A848FIQ2</accession>
<keyword evidence="1" id="KW-0472">Membrane</keyword>
<dbReference type="Proteomes" id="UP000574067">
    <property type="component" value="Unassembled WGS sequence"/>
</dbReference>
<name>A0A848FIQ2_9BURK</name>
<evidence type="ECO:0000256" key="1">
    <source>
        <dbReference type="SAM" id="Phobius"/>
    </source>
</evidence>
<gene>
    <name evidence="2" type="ORF">HHL10_22370</name>
</gene>
<keyword evidence="1" id="KW-0812">Transmembrane</keyword>
<proteinExistence type="predicted"/>
<comment type="caution">
    <text evidence="2">The sequence shown here is derived from an EMBL/GenBank/DDBJ whole genome shotgun (WGS) entry which is preliminary data.</text>
</comment>
<keyword evidence="3" id="KW-1185">Reference proteome</keyword>
<feature type="transmembrane region" description="Helical" evidence="1">
    <location>
        <begin position="19"/>
        <end position="38"/>
    </location>
</feature>
<dbReference type="RefSeq" id="WP_169162620.1">
    <property type="nucleotide sequence ID" value="NZ_JABBFW010000021.1"/>
</dbReference>
<dbReference type="EMBL" id="JABBFW010000021">
    <property type="protein sequence ID" value="NML17721.1"/>
    <property type="molecule type" value="Genomic_DNA"/>
</dbReference>
<organism evidence="2 3">
    <name type="scientific">Azohydromonas caseinilytica</name>
    <dbReference type="NCBI Taxonomy" id="2728836"/>
    <lineage>
        <taxon>Bacteria</taxon>
        <taxon>Pseudomonadati</taxon>
        <taxon>Pseudomonadota</taxon>
        <taxon>Betaproteobacteria</taxon>
        <taxon>Burkholderiales</taxon>
        <taxon>Sphaerotilaceae</taxon>
        <taxon>Azohydromonas</taxon>
    </lineage>
</organism>
<evidence type="ECO:0000313" key="3">
    <source>
        <dbReference type="Proteomes" id="UP000574067"/>
    </source>
</evidence>
<dbReference type="AlphaFoldDB" id="A0A848FIQ2"/>
<reference evidence="2 3" key="1">
    <citation type="submission" date="2020-04" db="EMBL/GenBank/DDBJ databases">
        <title>Azohydromonas sp. isolated from soil.</title>
        <authorList>
            <person name="Dahal R.H."/>
        </authorList>
    </citation>
    <scope>NUCLEOTIDE SEQUENCE [LARGE SCALE GENOMIC DNA]</scope>
    <source>
        <strain evidence="2 3">G-1-1-14</strain>
    </source>
</reference>